<dbReference type="AlphaFoldDB" id="A0A1S1YSE5"/>
<comment type="caution">
    <text evidence="2">The sequence shown here is derived from an EMBL/GenBank/DDBJ whole genome shotgun (WGS) entry which is preliminary data.</text>
</comment>
<keyword evidence="3" id="KW-1185">Reference proteome</keyword>
<keyword evidence="1" id="KW-0732">Signal</keyword>
<evidence type="ECO:0000313" key="2">
    <source>
        <dbReference type="EMBL" id="OHX63940.1"/>
    </source>
</evidence>
<accession>A0A1S1YSE5</accession>
<reference evidence="2 3" key="1">
    <citation type="journal article" date="2012" name="Int. J. Syst. Evol. Microbiol.">
        <title>Flammeovirga pacifica sp. nov., isolated from deep-sea sediment.</title>
        <authorList>
            <person name="Xu H."/>
            <person name="Fu Y."/>
            <person name="Yang N."/>
            <person name="Ding Z."/>
            <person name="Lai Q."/>
            <person name="Zeng R."/>
        </authorList>
    </citation>
    <scope>NUCLEOTIDE SEQUENCE [LARGE SCALE GENOMIC DNA]</scope>
    <source>
        <strain evidence="3">DSM 24597 / LMG 26175 / WPAGA1</strain>
    </source>
</reference>
<sequence>MRTIYLTLFLLLSTSSYLCAQRVLKGIIIDAETDEPLPYTNIILNKSRKGTVSNAEGKFAFSIKKINPTDTLTFYFGGYETVKVNVSDLPSNSKIALKPNIVNLEEVEITDKDQTPKQIIALIEDNFEKNYHDLPPHQEFLFVHHFGKTALDPKVMDPMTIKKSSFDGIDQETIDNVMKMMPKEFIDYSDMQVYLLKDKDKSKLKPYKAISLEESSASKAYDELADKFEFFMNDMEASLSDDDVYYRFKTGILSTKMDGDSTDIDTDETPRRDSTSFQIVTSYVKGGIKSLYNDYADIESKNWEFITKRGKYNYDIEGVSMYDEDVVYKINFTPKNGGLFKGSMYVSTETYAILSVDFEYDDGKEGKDIHMFGIGYTESYKKGRVIFQKENDKYYIKYAKAIEHTSFSIERSFSILKKKKRFLMDKTLNEVKVRLNMLASSKETKEVLVIDRETITAKEFEEFTSPKKVKFDKVVTSEGYDWGQGTILEPTKELKEYKRMKIE</sequence>
<evidence type="ECO:0000256" key="1">
    <source>
        <dbReference type="SAM" id="SignalP"/>
    </source>
</evidence>
<name>A0A1S1YSE5_FLAPC</name>
<proteinExistence type="predicted"/>
<protein>
    <recommendedName>
        <fullName evidence="4">Carboxypeptidase-like regulatory domain-containing protein</fullName>
    </recommendedName>
</protein>
<organism evidence="2 3">
    <name type="scientific">Flammeovirga pacifica</name>
    <dbReference type="NCBI Taxonomy" id="915059"/>
    <lineage>
        <taxon>Bacteria</taxon>
        <taxon>Pseudomonadati</taxon>
        <taxon>Bacteroidota</taxon>
        <taxon>Cytophagia</taxon>
        <taxon>Cytophagales</taxon>
        <taxon>Flammeovirgaceae</taxon>
        <taxon>Flammeovirga</taxon>
    </lineage>
</organism>
<dbReference type="SUPFAM" id="SSF49464">
    <property type="entry name" value="Carboxypeptidase regulatory domain-like"/>
    <property type="match status" value="1"/>
</dbReference>
<evidence type="ECO:0008006" key="4">
    <source>
        <dbReference type="Google" id="ProtNLM"/>
    </source>
</evidence>
<dbReference type="EMBL" id="JRYR02000002">
    <property type="protein sequence ID" value="OHX63940.1"/>
    <property type="molecule type" value="Genomic_DNA"/>
</dbReference>
<evidence type="ECO:0000313" key="3">
    <source>
        <dbReference type="Proteomes" id="UP000179797"/>
    </source>
</evidence>
<feature type="chain" id="PRO_5010302209" description="Carboxypeptidase-like regulatory domain-containing protein" evidence="1">
    <location>
        <begin position="21"/>
        <end position="503"/>
    </location>
</feature>
<dbReference type="InterPro" id="IPR008969">
    <property type="entry name" value="CarboxyPept-like_regulatory"/>
</dbReference>
<dbReference type="OrthoDB" id="2247630at2"/>
<dbReference type="STRING" id="915059.NH26_20230"/>
<dbReference type="Proteomes" id="UP000179797">
    <property type="component" value="Unassembled WGS sequence"/>
</dbReference>
<dbReference type="RefSeq" id="WP_044217889.1">
    <property type="nucleotide sequence ID" value="NZ_JRYR02000002.1"/>
</dbReference>
<dbReference type="Pfam" id="PF13715">
    <property type="entry name" value="CarbopepD_reg_2"/>
    <property type="match status" value="1"/>
</dbReference>
<gene>
    <name evidence="2" type="ORF">NH26_20230</name>
</gene>
<feature type="signal peptide" evidence="1">
    <location>
        <begin position="1"/>
        <end position="20"/>
    </location>
</feature>
<dbReference type="Gene3D" id="2.60.40.1120">
    <property type="entry name" value="Carboxypeptidase-like, regulatory domain"/>
    <property type="match status" value="1"/>
</dbReference>